<evidence type="ECO:0000256" key="5">
    <source>
        <dbReference type="ARBA" id="ARBA00022989"/>
    </source>
</evidence>
<keyword evidence="4 7" id="KW-0812">Transmembrane</keyword>
<feature type="transmembrane region" description="Helical" evidence="7">
    <location>
        <begin position="328"/>
        <end position="348"/>
    </location>
</feature>
<evidence type="ECO:0000256" key="7">
    <source>
        <dbReference type="SAM" id="Phobius"/>
    </source>
</evidence>
<evidence type="ECO:0000256" key="2">
    <source>
        <dbReference type="ARBA" id="ARBA00007430"/>
    </source>
</evidence>
<organism evidence="8 9">
    <name type="scientific">Bacteroides oleiciplenus</name>
    <dbReference type="NCBI Taxonomy" id="626931"/>
    <lineage>
        <taxon>Bacteria</taxon>
        <taxon>Pseudomonadati</taxon>
        <taxon>Bacteroidota</taxon>
        <taxon>Bacteroidia</taxon>
        <taxon>Bacteroidales</taxon>
        <taxon>Bacteroidaceae</taxon>
        <taxon>Bacteroides</taxon>
    </lineage>
</organism>
<evidence type="ECO:0000256" key="1">
    <source>
        <dbReference type="ARBA" id="ARBA00004651"/>
    </source>
</evidence>
<dbReference type="Proteomes" id="UP000260983">
    <property type="component" value="Unassembled WGS sequence"/>
</dbReference>
<evidence type="ECO:0000256" key="6">
    <source>
        <dbReference type="ARBA" id="ARBA00023136"/>
    </source>
</evidence>
<protein>
    <submittedName>
        <fullName evidence="8">Lipopolysaccharide biosynthesis protein</fullName>
    </submittedName>
</protein>
<dbReference type="Pfam" id="PF13440">
    <property type="entry name" value="Polysacc_synt_3"/>
    <property type="match status" value="1"/>
</dbReference>
<keyword evidence="6 7" id="KW-0472">Membrane</keyword>
<feature type="transmembrane region" description="Helical" evidence="7">
    <location>
        <begin position="46"/>
        <end position="70"/>
    </location>
</feature>
<proteinExistence type="inferred from homology"/>
<dbReference type="EMBL" id="QSUL01000007">
    <property type="protein sequence ID" value="RGN35280.1"/>
    <property type="molecule type" value="Genomic_DNA"/>
</dbReference>
<accession>A0A3E5BCF1</accession>
<feature type="transmembrane region" description="Helical" evidence="7">
    <location>
        <begin position="417"/>
        <end position="434"/>
    </location>
</feature>
<evidence type="ECO:0000256" key="3">
    <source>
        <dbReference type="ARBA" id="ARBA00022475"/>
    </source>
</evidence>
<feature type="transmembrane region" description="Helical" evidence="7">
    <location>
        <begin position="114"/>
        <end position="133"/>
    </location>
</feature>
<keyword evidence="5 7" id="KW-1133">Transmembrane helix</keyword>
<feature type="transmembrane region" description="Helical" evidence="7">
    <location>
        <begin position="441"/>
        <end position="459"/>
    </location>
</feature>
<dbReference type="RefSeq" id="WP_117724332.1">
    <property type="nucleotide sequence ID" value="NZ_QSUL01000007.1"/>
</dbReference>
<comment type="similarity">
    <text evidence="2">Belongs to the polysaccharide synthase family.</text>
</comment>
<sequence length="484" mass="54616">MPQERLKNKTIRGAGWSAIDTVARYGITFIIGIILARLLSPNEYGLIGILTIFINVFNVIVDGGFTNAIIRKQNASDADFCTVFYINMVVSFFLALTLFFSAGSIALFFERSELVCLTRVMSIIIIINGLSLVQKARLTKAIDFKTQTKISVISSISSGFIGILMAFKGLGVWALVGQQISNQTLNTILLWIYNKWMPQFIFSFQGFKELWDFGWKLLVSAILDSVWRELNQVVIGKCYNSATLGYYTRASQFSSLFSSNITTVVQRVSFPVLSSIQDDAVKLKLGYKRIIKVTMLPTCALMFGLAACSESLIYVLLGNKWMDCVPMLQILCLYMFLDPLHSLNLNAIQVMGRSDLTLKLKIIKTILSTIPLAIGIFISIYWMLIGSVFVNFLSYYLNAYYSKYLLNYPIKEQILDILPSLSVSLIMALLVYLLSFIPISMYIILPIQIVSGIFIEFLLCERIKSDEYLELKFIVMSALKKVKC</sequence>
<comment type="caution">
    <text evidence="8">The sequence shown here is derived from an EMBL/GenBank/DDBJ whole genome shotgun (WGS) entry which is preliminary data.</text>
</comment>
<name>A0A3E5BCF1_9BACE</name>
<comment type="subcellular location">
    <subcellularLocation>
        <location evidence="1">Cell membrane</location>
        <topology evidence="1">Multi-pass membrane protein</topology>
    </subcellularLocation>
</comment>
<dbReference type="PANTHER" id="PTHR30250:SF10">
    <property type="entry name" value="LIPOPOLYSACCHARIDE BIOSYNTHESIS PROTEIN WZXC"/>
    <property type="match status" value="1"/>
</dbReference>
<feature type="transmembrane region" description="Helical" evidence="7">
    <location>
        <begin position="153"/>
        <end position="176"/>
    </location>
</feature>
<dbReference type="GO" id="GO:0005886">
    <property type="term" value="C:plasma membrane"/>
    <property type="evidence" value="ECO:0007669"/>
    <property type="project" value="UniProtKB-SubCell"/>
</dbReference>
<feature type="transmembrane region" description="Helical" evidence="7">
    <location>
        <begin position="369"/>
        <end position="397"/>
    </location>
</feature>
<feature type="transmembrane region" description="Helical" evidence="7">
    <location>
        <begin position="293"/>
        <end position="316"/>
    </location>
</feature>
<evidence type="ECO:0000256" key="4">
    <source>
        <dbReference type="ARBA" id="ARBA00022692"/>
    </source>
</evidence>
<evidence type="ECO:0000313" key="8">
    <source>
        <dbReference type="EMBL" id="RGN35280.1"/>
    </source>
</evidence>
<dbReference type="PANTHER" id="PTHR30250">
    <property type="entry name" value="PST FAMILY PREDICTED COLANIC ACID TRANSPORTER"/>
    <property type="match status" value="1"/>
</dbReference>
<evidence type="ECO:0000313" key="9">
    <source>
        <dbReference type="Proteomes" id="UP000260983"/>
    </source>
</evidence>
<dbReference type="InterPro" id="IPR050833">
    <property type="entry name" value="Poly_Biosynth_Transport"/>
</dbReference>
<keyword evidence="3" id="KW-1003">Cell membrane</keyword>
<feature type="transmembrane region" description="Helical" evidence="7">
    <location>
        <begin position="82"/>
        <end position="108"/>
    </location>
</feature>
<dbReference type="CDD" id="cd13127">
    <property type="entry name" value="MATE_tuaB_like"/>
    <property type="match status" value="1"/>
</dbReference>
<gene>
    <name evidence="8" type="ORF">DXB65_11670</name>
</gene>
<reference evidence="8 9" key="1">
    <citation type="submission" date="2018-08" db="EMBL/GenBank/DDBJ databases">
        <title>A genome reference for cultivated species of the human gut microbiota.</title>
        <authorList>
            <person name="Zou Y."/>
            <person name="Xue W."/>
            <person name="Luo G."/>
        </authorList>
    </citation>
    <scope>NUCLEOTIDE SEQUENCE [LARGE SCALE GENOMIC DNA]</scope>
    <source>
        <strain evidence="8 9">OM05-15BH</strain>
    </source>
</reference>
<dbReference type="AlphaFoldDB" id="A0A3E5BCF1"/>
<feature type="transmembrane region" description="Helical" evidence="7">
    <location>
        <begin position="21"/>
        <end position="40"/>
    </location>
</feature>